<dbReference type="SMART" id="SM01008">
    <property type="entry name" value="Ald_Xan_dh_C"/>
    <property type="match status" value="1"/>
</dbReference>
<evidence type="ECO:0000259" key="1">
    <source>
        <dbReference type="SMART" id="SM01008"/>
    </source>
</evidence>
<dbReference type="InterPro" id="IPR008274">
    <property type="entry name" value="AldOxase/xan_DH_MoCoBD1"/>
</dbReference>
<dbReference type="PROSITE" id="PS51318">
    <property type="entry name" value="TAT"/>
    <property type="match status" value="1"/>
</dbReference>
<dbReference type="PANTHER" id="PTHR47495">
    <property type="entry name" value="ALDEHYDE DEHYDROGENASE"/>
    <property type="match status" value="1"/>
</dbReference>
<dbReference type="InterPro" id="IPR006311">
    <property type="entry name" value="TAT_signal"/>
</dbReference>
<dbReference type="AlphaFoldDB" id="A0A2R5FD57"/>
<organism evidence="2 3">
    <name type="scientific">Novimethylophilus kurashikiensis</name>
    <dbReference type="NCBI Taxonomy" id="1825523"/>
    <lineage>
        <taxon>Bacteria</taxon>
        <taxon>Pseudomonadati</taxon>
        <taxon>Pseudomonadota</taxon>
        <taxon>Betaproteobacteria</taxon>
        <taxon>Nitrosomonadales</taxon>
        <taxon>Methylophilaceae</taxon>
        <taxon>Novimethylophilus</taxon>
    </lineage>
</organism>
<dbReference type="GO" id="GO:0047121">
    <property type="term" value="F:isoquinoline 1-oxidoreductase activity"/>
    <property type="evidence" value="ECO:0007669"/>
    <property type="project" value="UniProtKB-EC"/>
</dbReference>
<evidence type="ECO:0000313" key="3">
    <source>
        <dbReference type="Proteomes" id="UP000245081"/>
    </source>
</evidence>
<name>A0A2R5FD57_9PROT</name>
<evidence type="ECO:0000313" key="2">
    <source>
        <dbReference type="EMBL" id="GBG15759.1"/>
    </source>
</evidence>
<dbReference type="Gene3D" id="3.90.1170.50">
    <property type="entry name" value="Aldehyde oxidase/xanthine dehydrogenase, a/b hammerhead"/>
    <property type="match status" value="1"/>
</dbReference>
<sequence>MSEINVSRRGFLKAAGVSAAGLVIGFYLPGVRGRAIAAEAPAQQIQYPPNAFIRIAPNNTVTLLINKSEMGQGVYTSLAMLINEELEADWSKVKVESAPVAPVYNHTVFPIQLTGGSTSVASSWEQMRRIGATARIMLVQAAARQWQVPVDECHAENGVVTHKSGKKLSYGELADAANQLVPPTVVPLKDPKDFKLIGKSTKRLDSPEKVNGKAQFGLDVYLPNMLTVVVARGPVFGGKVKRFNADEARKVPGVKAVFQVPTGVAVAATGFWPAKTARDLLEVEWDEGPGGQLSTAGLMTEYTDLAKQPGKVANKHGDAVSALKEAGKTVSASYAVPYLAHAPMEPLNCVVDLRKDSCEIWTGTQFQTVDREAAAKIVGLKSEQVQIHTTFLGGGFGRRANPVSDFVGEAMHVAKHLKQPVKVMWTREDDIHGGFYRPMWVDSIEAGIGADGKPVAWRHTIVGQSITTGTPFEGFMVKDGIDATSVEGAADLPYTIPNLQVDLHSPRHEVPVLWWRSVGHSHTAFVVETMMDEMAHLAGQDPVAYRLDLLEGSPRHQGVLRLAAEKAGWGKPLPAGRAYGVAVHKSFESYVAEVAEVSIDDGKVRVHRVVCAVDCGRVVNPDGVRQQLESAVVYGLSAALHGEITLDKGRVQQSNFHNYPPLRYTEMPTVEVHIVPSEAAPTGIGEPGTPPVAPAVANAVFALTGKRLRSMPFDKTTLA</sequence>
<comment type="caution">
    <text evidence="2">The sequence shown here is derived from an EMBL/GenBank/DDBJ whole genome shotgun (WGS) entry which is preliminary data.</text>
</comment>
<dbReference type="SUPFAM" id="SSF56003">
    <property type="entry name" value="Molybdenum cofactor-binding domain"/>
    <property type="match status" value="2"/>
</dbReference>
<dbReference type="InterPro" id="IPR037165">
    <property type="entry name" value="AldOxase/xan_DH_Mopterin-bd_sf"/>
</dbReference>
<dbReference type="Proteomes" id="UP000245081">
    <property type="component" value="Unassembled WGS sequence"/>
</dbReference>
<dbReference type="InterPro" id="IPR019546">
    <property type="entry name" value="TAT_signal_bac_arc"/>
</dbReference>
<dbReference type="EC" id="1.3.99.16" evidence="2"/>
<dbReference type="InterPro" id="IPR000674">
    <property type="entry name" value="Ald_Oxase/Xan_DH_a/b"/>
</dbReference>
<accession>A0A2R5FD57</accession>
<dbReference type="InterPro" id="IPR012368">
    <property type="entry name" value="OxRdtase_Mopterin-bd_su_IorB"/>
</dbReference>
<reference evidence="2 3" key="1">
    <citation type="journal article" date="2018" name="Environ. Microbiol.">
        <title>Isolation and genomic characterization of Novimethylophilus kurashikiensis gen. nov. sp. nov., a new lanthanide-dependent methylotrophic species of Methylophilaceae.</title>
        <authorList>
            <person name="Lv H."/>
            <person name="Sahin N."/>
            <person name="Tani A."/>
        </authorList>
    </citation>
    <scope>NUCLEOTIDE SEQUENCE [LARGE SCALE GENOMIC DNA]</scope>
    <source>
        <strain evidence="2 3">La2-4</strain>
    </source>
</reference>
<dbReference type="InterPro" id="IPR052516">
    <property type="entry name" value="N-heterocyclic_Hydroxylase"/>
</dbReference>
<keyword evidence="2" id="KW-0560">Oxidoreductase</keyword>
<gene>
    <name evidence="2" type="primary">iorB</name>
    <name evidence="2" type="ORF">NMK_3371</name>
</gene>
<dbReference type="PIRSF" id="PIRSF036389">
    <property type="entry name" value="IOR_B"/>
    <property type="match status" value="1"/>
</dbReference>
<dbReference type="OrthoDB" id="9767994at2"/>
<proteinExistence type="predicted"/>
<dbReference type="Pfam" id="PF20256">
    <property type="entry name" value="MoCoBD_2"/>
    <property type="match status" value="2"/>
</dbReference>
<keyword evidence="3" id="KW-1185">Reference proteome</keyword>
<dbReference type="RefSeq" id="WP_109016912.1">
    <property type="nucleotide sequence ID" value="NZ_BDOQ01000020.1"/>
</dbReference>
<dbReference type="NCBIfam" id="TIGR01409">
    <property type="entry name" value="TAT_signal_seq"/>
    <property type="match status" value="1"/>
</dbReference>
<feature type="domain" description="Aldehyde oxidase/xanthine dehydrogenase a/b hammerhead" evidence="1">
    <location>
        <begin position="211"/>
        <end position="289"/>
    </location>
</feature>
<dbReference type="EMBL" id="BDOQ01000020">
    <property type="protein sequence ID" value="GBG15759.1"/>
    <property type="molecule type" value="Genomic_DNA"/>
</dbReference>
<dbReference type="Gene3D" id="3.30.365.10">
    <property type="entry name" value="Aldehyde oxidase/xanthine dehydrogenase, molybdopterin binding domain"/>
    <property type="match status" value="4"/>
</dbReference>
<protein>
    <submittedName>
        <fullName evidence="2">Isoquinoline 1-oxidoreductase subunit beta</fullName>
        <ecNumber evidence="2">1.3.99.16</ecNumber>
    </submittedName>
</protein>
<dbReference type="Pfam" id="PF02738">
    <property type="entry name" value="MoCoBD_1"/>
    <property type="match status" value="1"/>
</dbReference>
<dbReference type="PANTHER" id="PTHR47495:SF2">
    <property type="entry name" value="ALDEHYDE DEHYDROGENASE"/>
    <property type="match status" value="1"/>
</dbReference>
<dbReference type="InterPro" id="IPR046867">
    <property type="entry name" value="AldOxase/xan_DH_MoCoBD2"/>
</dbReference>